<protein>
    <submittedName>
        <fullName evidence="2">Uncharacterized protein</fullName>
    </submittedName>
</protein>
<name>A0A8R7UIC9_TRIUA</name>
<reference evidence="2" key="2">
    <citation type="submission" date="2018-03" db="EMBL/GenBank/DDBJ databases">
        <title>The Triticum urartu genome reveals the dynamic nature of wheat genome evolution.</title>
        <authorList>
            <person name="Ling H."/>
            <person name="Ma B."/>
            <person name="Shi X."/>
            <person name="Liu H."/>
            <person name="Dong L."/>
            <person name="Sun H."/>
            <person name="Cao Y."/>
            <person name="Gao Q."/>
            <person name="Zheng S."/>
            <person name="Li Y."/>
            <person name="Yu Y."/>
            <person name="Du H."/>
            <person name="Qi M."/>
            <person name="Li Y."/>
            <person name="Yu H."/>
            <person name="Cui Y."/>
            <person name="Wang N."/>
            <person name="Chen C."/>
            <person name="Wu H."/>
            <person name="Zhao Y."/>
            <person name="Zhang J."/>
            <person name="Li Y."/>
            <person name="Zhou W."/>
            <person name="Zhang B."/>
            <person name="Hu W."/>
            <person name="Eijk M."/>
            <person name="Tang J."/>
            <person name="Witsenboer H."/>
            <person name="Zhao S."/>
            <person name="Li Z."/>
            <person name="Zhang A."/>
            <person name="Wang D."/>
            <person name="Liang C."/>
        </authorList>
    </citation>
    <scope>NUCLEOTIDE SEQUENCE [LARGE SCALE GENOMIC DNA]</scope>
    <source>
        <strain evidence="2">cv. G1812</strain>
    </source>
</reference>
<dbReference type="AlphaFoldDB" id="A0A8R7UIC9"/>
<keyword evidence="3" id="KW-1185">Reference proteome</keyword>
<reference evidence="3" key="1">
    <citation type="journal article" date="2013" name="Nature">
        <title>Draft genome of the wheat A-genome progenitor Triticum urartu.</title>
        <authorList>
            <person name="Ling H.Q."/>
            <person name="Zhao S."/>
            <person name="Liu D."/>
            <person name="Wang J."/>
            <person name="Sun H."/>
            <person name="Zhang C."/>
            <person name="Fan H."/>
            <person name="Li D."/>
            <person name="Dong L."/>
            <person name="Tao Y."/>
            <person name="Gao C."/>
            <person name="Wu H."/>
            <person name="Li Y."/>
            <person name="Cui Y."/>
            <person name="Guo X."/>
            <person name="Zheng S."/>
            <person name="Wang B."/>
            <person name="Yu K."/>
            <person name="Liang Q."/>
            <person name="Yang W."/>
            <person name="Lou X."/>
            <person name="Chen J."/>
            <person name="Feng M."/>
            <person name="Jian J."/>
            <person name="Zhang X."/>
            <person name="Luo G."/>
            <person name="Jiang Y."/>
            <person name="Liu J."/>
            <person name="Wang Z."/>
            <person name="Sha Y."/>
            <person name="Zhang B."/>
            <person name="Wu H."/>
            <person name="Tang D."/>
            <person name="Shen Q."/>
            <person name="Xue P."/>
            <person name="Zou S."/>
            <person name="Wang X."/>
            <person name="Liu X."/>
            <person name="Wang F."/>
            <person name="Yang Y."/>
            <person name="An X."/>
            <person name="Dong Z."/>
            <person name="Zhang K."/>
            <person name="Zhang X."/>
            <person name="Luo M.C."/>
            <person name="Dvorak J."/>
            <person name="Tong Y."/>
            <person name="Wang J."/>
            <person name="Yang H."/>
            <person name="Li Z."/>
            <person name="Wang D."/>
            <person name="Zhang A."/>
            <person name="Wang J."/>
        </authorList>
    </citation>
    <scope>NUCLEOTIDE SEQUENCE</scope>
    <source>
        <strain evidence="3">cv. G1812</strain>
    </source>
</reference>
<organism evidence="2 3">
    <name type="scientific">Triticum urartu</name>
    <name type="common">Red wild einkorn</name>
    <name type="synonym">Crithodium urartu</name>
    <dbReference type="NCBI Taxonomy" id="4572"/>
    <lineage>
        <taxon>Eukaryota</taxon>
        <taxon>Viridiplantae</taxon>
        <taxon>Streptophyta</taxon>
        <taxon>Embryophyta</taxon>
        <taxon>Tracheophyta</taxon>
        <taxon>Spermatophyta</taxon>
        <taxon>Magnoliopsida</taxon>
        <taxon>Liliopsida</taxon>
        <taxon>Poales</taxon>
        <taxon>Poaceae</taxon>
        <taxon>BOP clade</taxon>
        <taxon>Pooideae</taxon>
        <taxon>Triticodae</taxon>
        <taxon>Triticeae</taxon>
        <taxon>Triticinae</taxon>
        <taxon>Triticum</taxon>
    </lineage>
</organism>
<dbReference type="Gramene" id="TuG1812G0500003751.01.T01">
    <property type="protein sequence ID" value="TuG1812G0500003751.01.T01.cds446719"/>
    <property type="gene ID" value="TuG1812G0500003751.01"/>
</dbReference>
<evidence type="ECO:0000256" key="1">
    <source>
        <dbReference type="SAM" id="MobiDB-lite"/>
    </source>
</evidence>
<feature type="compositionally biased region" description="Low complexity" evidence="1">
    <location>
        <begin position="9"/>
        <end position="40"/>
    </location>
</feature>
<dbReference type="Proteomes" id="UP000015106">
    <property type="component" value="Chromosome 5"/>
</dbReference>
<feature type="compositionally biased region" description="Polar residues" evidence="1">
    <location>
        <begin position="95"/>
        <end position="108"/>
    </location>
</feature>
<accession>A0A8R7UIC9</accession>
<dbReference type="EnsemblPlants" id="TuG1812G0500003751.01.T01">
    <property type="protein sequence ID" value="TuG1812G0500003751.01.T01.cds446719"/>
    <property type="gene ID" value="TuG1812G0500003751.01"/>
</dbReference>
<evidence type="ECO:0000313" key="3">
    <source>
        <dbReference type="Proteomes" id="UP000015106"/>
    </source>
</evidence>
<proteinExistence type="predicted"/>
<sequence length="108" mass="11227">MAAADPWSTEAPTARATQTTPAVVSSRPTSTPSSCSSPPLRRTRPGWPRTPPAQRPTRRTVSRTAAPTSMHPSATRASTPGRGTQPSSAPARKSPCSSTTPASCATRM</sequence>
<feature type="compositionally biased region" description="Polar residues" evidence="1">
    <location>
        <begin position="62"/>
        <end position="88"/>
    </location>
</feature>
<reference evidence="2" key="3">
    <citation type="submission" date="2022-06" db="UniProtKB">
        <authorList>
            <consortium name="EnsemblPlants"/>
        </authorList>
    </citation>
    <scope>IDENTIFICATION</scope>
</reference>
<evidence type="ECO:0000313" key="2">
    <source>
        <dbReference type="EnsemblPlants" id="TuG1812G0500003751.01.T01.cds446719"/>
    </source>
</evidence>
<feature type="region of interest" description="Disordered" evidence="1">
    <location>
        <begin position="1"/>
        <end position="108"/>
    </location>
</feature>